<evidence type="ECO:0000256" key="5">
    <source>
        <dbReference type="ARBA" id="ARBA00022989"/>
    </source>
</evidence>
<name>A0A926EAC7_9FIRM</name>
<feature type="transmembrane region" description="Helical" evidence="7">
    <location>
        <begin position="67"/>
        <end position="89"/>
    </location>
</feature>
<keyword evidence="3" id="KW-1003">Cell membrane</keyword>
<evidence type="ECO:0000313" key="11">
    <source>
        <dbReference type="EMBL" id="MBC8570133.1"/>
    </source>
</evidence>
<dbReference type="Gene3D" id="2.30.30.60">
    <property type="match status" value="1"/>
</dbReference>
<evidence type="ECO:0000256" key="3">
    <source>
        <dbReference type="ARBA" id="ARBA00022475"/>
    </source>
</evidence>
<dbReference type="InterPro" id="IPR010920">
    <property type="entry name" value="LSM_dom_sf"/>
</dbReference>
<evidence type="ECO:0000256" key="1">
    <source>
        <dbReference type="ARBA" id="ARBA00004651"/>
    </source>
</evidence>
<evidence type="ECO:0000256" key="6">
    <source>
        <dbReference type="ARBA" id="ARBA00023136"/>
    </source>
</evidence>
<dbReference type="InterPro" id="IPR011066">
    <property type="entry name" value="MscS_channel_C_sf"/>
</dbReference>
<feature type="domain" description="Mechanosensitive ion channel MscS" evidence="8">
    <location>
        <begin position="119"/>
        <end position="187"/>
    </location>
</feature>
<evidence type="ECO:0000256" key="4">
    <source>
        <dbReference type="ARBA" id="ARBA00022692"/>
    </source>
</evidence>
<dbReference type="RefSeq" id="WP_262397222.1">
    <property type="nucleotide sequence ID" value="NZ_JACRTC010000002.1"/>
</dbReference>
<dbReference type="Pfam" id="PF21088">
    <property type="entry name" value="MS_channel_1st"/>
    <property type="match status" value="1"/>
</dbReference>
<sequence>MESTAENIMETMAENTSKFSAMWKAFSNKVVDYLPTLIYAVIVFIVGYIIVKILMKLIARGLKKSRLDITLHGFIRSILHVTLLTLLLITVASTLGIPVTTFVTILGAAGLAVSLALQDSLKNLAGGMLILFTRPFTIGDYVEVEAQGVSGTVCEIGLVYTRLNTPDNKRIFVPNGQISNAKIINYSAEDHRRLDLTFSIGYDCDLEKAKDILRRVVEENPLALKEPEPVIRVCAHSASSIDIACRVWVDSDKYWDLNFDLYEAVKKEFDKNHIEIPFNQIDLHVKKDDLEKSS</sequence>
<dbReference type="InterPro" id="IPR049278">
    <property type="entry name" value="MS_channel_C"/>
</dbReference>
<evidence type="ECO:0000259" key="10">
    <source>
        <dbReference type="Pfam" id="PF21088"/>
    </source>
</evidence>
<dbReference type="Proteomes" id="UP000660861">
    <property type="component" value="Unassembled WGS sequence"/>
</dbReference>
<keyword evidence="12" id="KW-1185">Reference proteome</keyword>
<feature type="domain" description="Mechanosensitive ion channel transmembrane helices 2/3" evidence="10">
    <location>
        <begin position="78"/>
        <end position="118"/>
    </location>
</feature>
<reference evidence="11" key="1">
    <citation type="submission" date="2020-08" db="EMBL/GenBank/DDBJ databases">
        <title>Genome public.</title>
        <authorList>
            <person name="Liu C."/>
            <person name="Sun Q."/>
        </authorList>
    </citation>
    <scope>NUCLEOTIDE SEQUENCE</scope>
    <source>
        <strain evidence="11">NSJ-54</strain>
    </source>
</reference>
<comment type="subcellular location">
    <subcellularLocation>
        <location evidence="1">Cell membrane</location>
        <topology evidence="1">Multi-pass membrane protein</topology>
    </subcellularLocation>
</comment>
<dbReference type="PROSITE" id="PS01246">
    <property type="entry name" value="UPF0003"/>
    <property type="match status" value="1"/>
</dbReference>
<organism evidence="11 12">
    <name type="scientific">Zongyangia hominis</name>
    <dbReference type="NCBI Taxonomy" id="2763677"/>
    <lineage>
        <taxon>Bacteria</taxon>
        <taxon>Bacillati</taxon>
        <taxon>Bacillota</taxon>
        <taxon>Clostridia</taxon>
        <taxon>Eubacteriales</taxon>
        <taxon>Oscillospiraceae</taxon>
        <taxon>Zongyangia</taxon>
    </lineage>
</organism>
<dbReference type="InterPro" id="IPR023408">
    <property type="entry name" value="MscS_beta-dom_sf"/>
</dbReference>
<proteinExistence type="inferred from homology"/>
<dbReference type="Pfam" id="PF00924">
    <property type="entry name" value="MS_channel_2nd"/>
    <property type="match status" value="1"/>
</dbReference>
<evidence type="ECO:0000256" key="7">
    <source>
        <dbReference type="SAM" id="Phobius"/>
    </source>
</evidence>
<feature type="transmembrane region" description="Helical" evidence="7">
    <location>
        <begin position="95"/>
        <end position="117"/>
    </location>
</feature>
<protein>
    <submittedName>
        <fullName evidence="11">Mechanosensitive ion channel family protein</fullName>
    </submittedName>
</protein>
<comment type="caution">
    <text evidence="11">The sequence shown here is derived from an EMBL/GenBank/DDBJ whole genome shotgun (WGS) entry which is preliminary data.</text>
</comment>
<dbReference type="EMBL" id="JACRTC010000002">
    <property type="protein sequence ID" value="MBC8570133.1"/>
    <property type="molecule type" value="Genomic_DNA"/>
</dbReference>
<dbReference type="Gene3D" id="3.30.70.100">
    <property type="match status" value="1"/>
</dbReference>
<evidence type="ECO:0000256" key="2">
    <source>
        <dbReference type="ARBA" id="ARBA00008017"/>
    </source>
</evidence>
<feature type="transmembrane region" description="Helical" evidence="7">
    <location>
        <begin position="36"/>
        <end position="55"/>
    </location>
</feature>
<evidence type="ECO:0000259" key="8">
    <source>
        <dbReference type="Pfam" id="PF00924"/>
    </source>
</evidence>
<dbReference type="InterPro" id="IPR011014">
    <property type="entry name" value="MscS_channel_TM-2"/>
</dbReference>
<dbReference type="AlphaFoldDB" id="A0A926EAC7"/>
<dbReference type="SUPFAM" id="SSF82861">
    <property type="entry name" value="Mechanosensitive channel protein MscS (YggB), transmembrane region"/>
    <property type="match status" value="1"/>
</dbReference>
<dbReference type="SUPFAM" id="SSF50182">
    <property type="entry name" value="Sm-like ribonucleoproteins"/>
    <property type="match status" value="1"/>
</dbReference>
<feature type="domain" description="Mechanosensitive ion channel MscS C-terminal" evidence="9">
    <location>
        <begin position="195"/>
        <end position="276"/>
    </location>
</feature>
<dbReference type="GO" id="GO:0005886">
    <property type="term" value="C:plasma membrane"/>
    <property type="evidence" value="ECO:0007669"/>
    <property type="project" value="UniProtKB-SubCell"/>
</dbReference>
<dbReference type="InterPro" id="IPR045275">
    <property type="entry name" value="MscS_archaea/bacteria_type"/>
</dbReference>
<accession>A0A926EAC7</accession>
<dbReference type="InterPro" id="IPR006686">
    <property type="entry name" value="MscS_channel_CS"/>
</dbReference>
<keyword evidence="6 7" id="KW-0472">Membrane</keyword>
<keyword evidence="4 7" id="KW-0812">Transmembrane</keyword>
<dbReference type="GO" id="GO:0008381">
    <property type="term" value="F:mechanosensitive monoatomic ion channel activity"/>
    <property type="evidence" value="ECO:0007669"/>
    <property type="project" value="InterPro"/>
</dbReference>
<dbReference type="InterPro" id="IPR006685">
    <property type="entry name" value="MscS_channel_2nd"/>
</dbReference>
<dbReference type="SUPFAM" id="SSF82689">
    <property type="entry name" value="Mechanosensitive channel protein MscS (YggB), C-terminal domain"/>
    <property type="match status" value="1"/>
</dbReference>
<dbReference type="InterPro" id="IPR008910">
    <property type="entry name" value="MSC_TM_helix"/>
</dbReference>
<dbReference type="PANTHER" id="PTHR30221">
    <property type="entry name" value="SMALL-CONDUCTANCE MECHANOSENSITIVE CHANNEL"/>
    <property type="match status" value="1"/>
</dbReference>
<dbReference type="Pfam" id="PF05552">
    <property type="entry name" value="MS_channel_1st_1"/>
    <property type="match status" value="1"/>
</dbReference>
<dbReference type="Pfam" id="PF21082">
    <property type="entry name" value="MS_channel_3rd"/>
    <property type="match status" value="1"/>
</dbReference>
<keyword evidence="5 7" id="KW-1133">Transmembrane helix</keyword>
<gene>
    <name evidence="11" type="ORF">H8709_04745</name>
</gene>
<evidence type="ECO:0000259" key="9">
    <source>
        <dbReference type="Pfam" id="PF21082"/>
    </source>
</evidence>
<dbReference type="InterPro" id="IPR049142">
    <property type="entry name" value="MS_channel_1st"/>
</dbReference>
<dbReference type="Gene3D" id="1.10.287.1260">
    <property type="match status" value="1"/>
</dbReference>
<dbReference type="PANTHER" id="PTHR30221:SF1">
    <property type="entry name" value="SMALL-CONDUCTANCE MECHANOSENSITIVE CHANNEL"/>
    <property type="match status" value="1"/>
</dbReference>
<comment type="similarity">
    <text evidence="2">Belongs to the MscS (TC 1.A.23) family.</text>
</comment>
<evidence type="ECO:0000313" key="12">
    <source>
        <dbReference type="Proteomes" id="UP000660861"/>
    </source>
</evidence>